<dbReference type="AlphaFoldDB" id="A0A6I4XII6"/>
<dbReference type="SMART" id="SM00855">
    <property type="entry name" value="PGAM"/>
    <property type="match status" value="1"/>
</dbReference>
<evidence type="ECO:0000313" key="4">
    <source>
        <dbReference type="Proteomes" id="UP000439965"/>
    </source>
</evidence>
<evidence type="ECO:0000256" key="2">
    <source>
        <dbReference type="ARBA" id="ARBA00023235"/>
    </source>
</evidence>
<dbReference type="PANTHER" id="PTHR48100:SF1">
    <property type="entry name" value="HISTIDINE PHOSPHATASE FAMILY PROTEIN-RELATED"/>
    <property type="match status" value="1"/>
</dbReference>
<dbReference type="SUPFAM" id="SSF53254">
    <property type="entry name" value="Phosphoglycerate mutase-like"/>
    <property type="match status" value="1"/>
</dbReference>
<keyword evidence="2" id="KW-0413">Isomerase</keyword>
<dbReference type="GO" id="GO:0016791">
    <property type="term" value="F:phosphatase activity"/>
    <property type="evidence" value="ECO:0007669"/>
    <property type="project" value="TreeGrafter"/>
</dbReference>
<evidence type="ECO:0000313" key="3">
    <source>
        <dbReference type="EMBL" id="MXS27527.1"/>
    </source>
</evidence>
<dbReference type="Pfam" id="PF00300">
    <property type="entry name" value="His_Phos_1"/>
    <property type="match status" value="1"/>
</dbReference>
<comment type="caution">
    <text evidence="3">The sequence shown here is derived from an EMBL/GenBank/DDBJ whole genome shotgun (WGS) entry which is preliminary data.</text>
</comment>
<dbReference type="InterPro" id="IPR029033">
    <property type="entry name" value="His_PPase_superfam"/>
</dbReference>
<gene>
    <name evidence="3" type="ORF">GTI89_15835</name>
</gene>
<reference evidence="3 4" key="1">
    <citation type="submission" date="2019-04" db="EMBL/GenBank/DDBJ databases">
        <title>Step-wise assembly of the neonatal virome modulated by breast feeding.</title>
        <authorList>
            <person name="Liang G."/>
            <person name="Bushman F."/>
        </authorList>
    </citation>
    <scope>NUCLEOTIDE SEQUENCE [LARGE SCALE GENOMIC DNA]</scope>
    <source>
        <strain evidence="3 4">E3404</strain>
    </source>
</reference>
<dbReference type="Gene3D" id="3.40.50.1240">
    <property type="entry name" value="Phosphoglycerate mutase-like"/>
    <property type="match status" value="1"/>
</dbReference>
<dbReference type="InterPro" id="IPR050275">
    <property type="entry name" value="PGM_Phosphatase"/>
</dbReference>
<dbReference type="Proteomes" id="UP000439965">
    <property type="component" value="Unassembled WGS sequence"/>
</dbReference>
<dbReference type="PANTHER" id="PTHR48100">
    <property type="entry name" value="BROAD-SPECIFICITY PHOSPHATASE YOR283W-RELATED"/>
    <property type="match status" value="1"/>
</dbReference>
<accession>A0A6I4XII6</accession>
<protein>
    <submittedName>
        <fullName evidence="3">Histidine phosphatase family protein</fullName>
    </submittedName>
</protein>
<proteinExistence type="predicted"/>
<dbReference type="GO" id="GO:0005737">
    <property type="term" value="C:cytoplasm"/>
    <property type="evidence" value="ECO:0007669"/>
    <property type="project" value="TreeGrafter"/>
</dbReference>
<dbReference type="InterPro" id="IPR001345">
    <property type="entry name" value="PG/BPGM_mutase_AS"/>
</dbReference>
<organism evidence="3 4">
    <name type="scientific">Enterococcus gallinarum</name>
    <dbReference type="NCBI Taxonomy" id="1353"/>
    <lineage>
        <taxon>Bacteria</taxon>
        <taxon>Bacillati</taxon>
        <taxon>Bacillota</taxon>
        <taxon>Bacilli</taxon>
        <taxon>Lactobacillales</taxon>
        <taxon>Enterococcaceae</taxon>
        <taxon>Enterococcus</taxon>
    </lineage>
</organism>
<name>A0A6I4XII6_ENTGA</name>
<dbReference type="CDD" id="cd07067">
    <property type="entry name" value="HP_PGM_like"/>
    <property type="match status" value="1"/>
</dbReference>
<sequence>MIYVARHGQTQYNVDGKICGHADIELTEVGYAQAEELAQLVSDLEQPITKIYVSPLRRAQETARIINEKVSVPIEVEPRLIEMDFGQYDGLPIETPEFQKVRVEFSLPLPDGESIMDVAGRVYPLLAELEQSDEDVLLVCHNALIRVIDNYFHGKTMIDFLKFNVDNTQLLRYERKRY</sequence>
<keyword evidence="1" id="KW-0324">Glycolysis</keyword>
<evidence type="ECO:0000256" key="1">
    <source>
        <dbReference type="ARBA" id="ARBA00023152"/>
    </source>
</evidence>
<dbReference type="InterPro" id="IPR013078">
    <property type="entry name" value="His_Pase_superF_clade-1"/>
</dbReference>
<dbReference type="RefSeq" id="WP_002362834.1">
    <property type="nucleotide sequence ID" value="NZ_CAAKOE010000059.1"/>
</dbReference>
<dbReference type="PROSITE" id="PS00175">
    <property type="entry name" value="PG_MUTASE"/>
    <property type="match status" value="1"/>
</dbReference>
<dbReference type="PIRSF" id="PIRSF000709">
    <property type="entry name" value="6PFK_2-Ptase"/>
    <property type="match status" value="1"/>
</dbReference>
<dbReference type="EMBL" id="WVTI01000028">
    <property type="protein sequence ID" value="MXS27527.1"/>
    <property type="molecule type" value="Genomic_DNA"/>
</dbReference>